<comment type="caution">
    <text evidence="2">The sequence shown here is derived from an EMBL/GenBank/DDBJ whole genome shotgun (WGS) entry which is preliminary data.</text>
</comment>
<keyword evidence="2" id="KW-0808">Transferase</keyword>
<dbReference type="InterPro" id="IPR008145">
    <property type="entry name" value="GK/Ca_channel_bsu"/>
</dbReference>
<reference evidence="2 3" key="1">
    <citation type="submission" date="2019-03" db="EMBL/GenBank/DDBJ databases">
        <title>Draft genome sequences of novel Actinobacteria.</title>
        <authorList>
            <person name="Sahin N."/>
            <person name="Ay H."/>
            <person name="Saygin H."/>
        </authorList>
    </citation>
    <scope>NUCLEOTIDE SEQUENCE [LARGE SCALE GENOMIC DNA]</scope>
    <source>
        <strain evidence="2 3">KC310</strain>
    </source>
</reference>
<dbReference type="GO" id="GO:0016301">
    <property type="term" value="F:kinase activity"/>
    <property type="evidence" value="ECO:0007669"/>
    <property type="project" value="UniProtKB-KW"/>
</dbReference>
<dbReference type="AlphaFoldDB" id="A0A4R4W2G9"/>
<dbReference type="SUPFAM" id="SSF52540">
    <property type="entry name" value="P-loop containing nucleoside triphosphate hydrolases"/>
    <property type="match status" value="1"/>
</dbReference>
<dbReference type="InterPro" id="IPR027417">
    <property type="entry name" value="P-loop_NTPase"/>
</dbReference>
<proteinExistence type="predicted"/>
<dbReference type="Pfam" id="PF00625">
    <property type="entry name" value="Guanylate_kin"/>
    <property type="match status" value="1"/>
</dbReference>
<accession>A0A4R4W2G9</accession>
<sequence length="190" mass="21444">MMGIVLYGPPASGKTSITVALSEVDPRFTLVRKLKAGNRRGTEYEFVSSQKLARYRAAGRLLVESHRYGNTYAIDRDHVDQLTAAGQVPIVHLGTIADIRRLVQHAAWLVVLLWIPRQVCEQRSRQRGDSDTKQRLQAWDETLTDLHANDDGLFRCRFRTDEATPQEIAKQTADAFFAQRGHHAVTAPDH</sequence>
<dbReference type="Gene3D" id="3.40.50.300">
    <property type="entry name" value="P-loop containing nucleotide triphosphate hydrolases"/>
    <property type="match status" value="1"/>
</dbReference>
<evidence type="ECO:0000313" key="3">
    <source>
        <dbReference type="Proteomes" id="UP000295258"/>
    </source>
</evidence>
<organism evidence="2 3">
    <name type="scientific">Nonomuraea deserti</name>
    <dbReference type="NCBI Taxonomy" id="1848322"/>
    <lineage>
        <taxon>Bacteria</taxon>
        <taxon>Bacillati</taxon>
        <taxon>Actinomycetota</taxon>
        <taxon>Actinomycetes</taxon>
        <taxon>Streptosporangiales</taxon>
        <taxon>Streptosporangiaceae</taxon>
        <taxon>Nonomuraea</taxon>
    </lineage>
</organism>
<protein>
    <submittedName>
        <fullName evidence="2">Guanylate kinase</fullName>
    </submittedName>
</protein>
<feature type="domain" description="Guanylate kinase/L-type calcium channel beta subunit" evidence="1">
    <location>
        <begin position="4"/>
        <end position="137"/>
    </location>
</feature>
<evidence type="ECO:0000259" key="1">
    <source>
        <dbReference type="Pfam" id="PF00625"/>
    </source>
</evidence>
<keyword evidence="2" id="KW-0418">Kinase</keyword>
<dbReference type="RefSeq" id="WP_132595553.1">
    <property type="nucleotide sequence ID" value="NZ_SMKO01000028.1"/>
</dbReference>
<name>A0A4R4W2G9_9ACTN</name>
<dbReference type="EMBL" id="SMKO01000028">
    <property type="protein sequence ID" value="TDD07130.1"/>
    <property type="molecule type" value="Genomic_DNA"/>
</dbReference>
<dbReference type="Proteomes" id="UP000295258">
    <property type="component" value="Unassembled WGS sequence"/>
</dbReference>
<gene>
    <name evidence="2" type="ORF">E1292_13895</name>
</gene>
<evidence type="ECO:0000313" key="2">
    <source>
        <dbReference type="EMBL" id="TDD07130.1"/>
    </source>
</evidence>
<keyword evidence="3" id="KW-1185">Reference proteome</keyword>